<dbReference type="InterPro" id="IPR006139">
    <property type="entry name" value="D-isomer_2_OHA_DH_cat_dom"/>
</dbReference>
<evidence type="ECO:0000259" key="1">
    <source>
        <dbReference type="Pfam" id="PF00389"/>
    </source>
</evidence>
<dbReference type="EMBL" id="CAXKWB010002517">
    <property type="protein sequence ID" value="CAL4067099.1"/>
    <property type="molecule type" value="Genomic_DNA"/>
</dbReference>
<reference evidence="2 3" key="1">
    <citation type="submission" date="2024-05" db="EMBL/GenBank/DDBJ databases">
        <authorList>
            <person name="Wallberg A."/>
        </authorList>
    </citation>
    <scope>NUCLEOTIDE SEQUENCE [LARGE SCALE GENOMIC DNA]</scope>
</reference>
<keyword evidence="3" id="KW-1185">Reference proteome</keyword>
<accession>A0AAV2PY63</accession>
<evidence type="ECO:0000313" key="2">
    <source>
        <dbReference type="EMBL" id="CAL4067099.1"/>
    </source>
</evidence>
<dbReference type="SUPFAM" id="SSF52283">
    <property type="entry name" value="Formate/glycerate dehydrogenase catalytic domain-like"/>
    <property type="match status" value="1"/>
</dbReference>
<comment type="caution">
    <text evidence="2">The sequence shown here is derived from an EMBL/GenBank/DDBJ whole genome shotgun (WGS) entry which is preliminary data.</text>
</comment>
<dbReference type="GO" id="GO:0051287">
    <property type="term" value="F:NAD binding"/>
    <property type="evidence" value="ECO:0007669"/>
    <property type="project" value="InterPro"/>
</dbReference>
<dbReference type="Pfam" id="PF00389">
    <property type="entry name" value="2-Hacid_dh"/>
    <property type="match status" value="1"/>
</dbReference>
<feature type="non-terminal residue" evidence="2">
    <location>
        <position position="188"/>
    </location>
</feature>
<evidence type="ECO:0000313" key="3">
    <source>
        <dbReference type="Proteomes" id="UP001497623"/>
    </source>
</evidence>
<feature type="domain" description="D-isomer specific 2-hydroxyacid dehydrogenase catalytic" evidence="1">
    <location>
        <begin position="10"/>
        <end position="95"/>
    </location>
</feature>
<protein>
    <recommendedName>
        <fullName evidence="1">D-isomer specific 2-hydroxyacid dehydrogenase catalytic domain-containing protein</fullName>
    </recommendedName>
</protein>
<dbReference type="AlphaFoldDB" id="A0AAV2PY63"/>
<gene>
    <name evidence="2" type="ORF">MNOR_LOCUS6185</name>
</gene>
<dbReference type="Proteomes" id="UP001497623">
    <property type="component" value="Unassembled WGS sequence"/>
</dbReference>
<name>A0AAV2PY63_MEGNR</name>
<dbReference type="GO" id="GO:0016616">
    <property type="term" value="F:oxidoreductase activity, acting on the CH-OH group of donors, NAD or NADP as acceptor"/>
    <property type="evidence" value="ECO:0007669"/>
    <property type="project" value="InterPro"/>
</dbReference>
<dbReference type="Gene3D" id="3.40.50.720">
    <property type="entry name" value="NAD(P)-binding Rossmann-like Domain"/>
    <property type="match status" value="1"/>
</dbReference>
<proteinExistence type="predicted"/>
<organism evidence="2 3">
    <name type="scientific">Meganyctiphanes norvegica</name>
    <name type="common">Northern krill</name>
    <name type="synonym">Thysanopoda norvegica</name>
    <dbReference type="NCBI Taxonomy" id="48144"/>
    <lineage>
        <taxon>Eukaryota</taxon>
        <taxon>Metazoa</taxon>
        <taxon>Ecdysozoa</taxon>
        <taxon>Arthropoda</taxon>
        <taxon>Crustacea</taxon>
        <taxon>Multicrustacea</taxon>
        <taxon>Malacostraca</taxon>
        <taxon>Eumalacostraca</taxon>
        <taxon>Eucarida</taxon>
        <taxon>Euphausiacea</taxon>
        <taxon>Euphausiidae</taxon>
        <taxon>Meganyctiphanes</taxon>
    </lineage>
</organism>
<sequence>MSKPKLLITRSDIPQKALDLLNQKCDVDMWPKSFPIPRDEMLKRIRGKAGVFCLITEKIDRQMLDAAGSSLKVIGTMSVGHDHLSMDEIKKRGIKSDQQSVVLLNATDEVDAPPVLTSSDFLLSRRNSLLPTRWLAGHMSWTPLRILYWSLLSSGLGKLKTIDHDVIRRIVAHWIRFLLNSLGSPKGQ</sequence>